<protein>
    <recommendedName>
        <fullName evidence="1">SET domain-containing protein</fullName>
    </recommendedName>
</protein>
<dbReference type="EMBL" id="VDMD01000039">
    <property type="protein sequence ID" value="TRM58110.1"/>
    <property type="molecule type" value="Genomic_DNA"/>
</dbReference>
<dbReference type="InterPro" id="IPR046341">
    <property type="entry name" value="SET_dom_sf"/>
</dbReference>
<dbReference type="OrthoDB" id="5945798at2759"/>
<dbReference type="InterPro" id="IPR001214">
    <property type="entry name" value="SET_dom"/>
</dbReference>
<dbReference type="PANTHER" id="PTHR47332:SF4">
    <property type="entry name" value="SET DOMAIN-CONTAINING PROTEIN 5"/>
    <property type="match status" value="1"/>
</dbReference>
<dbReference type="PANTHER" id="PTHR47332">
    <property type="entry name" value="SET DOMAIN-CONTAINING PROTEIN 5"/>
    <property type="match status" value="1"/>
</dbReference>
<keyword evidence="3" id="KW-1185">Reference proteome</keyword>
<dbReference type="InterPro" id="IPR053185">
    <property type="entry name" value="SET_domain_protein"/>
</dbReference>
<proteinExistence type="predicted"/>
<dbReference type="Pfam" id="PF00856">
    <property type="entry name" value="SET"/>
    <property type="match status" value="1"/>
</dbReference>
<comment type="caution">
    <text evidence="2">The sequence shown here is derived from an EMBL/GenBank/DDBJ whole genome shotgun (WGS) entry which is preliminary data.</text>
</comment>
<evidence type="ECO:0000313" key="2">
    <source>
        <dbReference type="EMBL" id="TRM58110.1"/>
    </source>
</evidence>
<dbReference type="Gene3D" id="2.170.270.10">
    <property type="entry name" value="SET domain"/>
    <property type="match status" value="1"/>
</dbReference>
<dbReference type="STRING" id="97359.A0A550BZY5"/>
<dbReference type="PROSITE" id="PS50280">
    <property type="entry name" value="SET"/>
    <property type="match status" value="1"/>
</dbReference>
<name>A0A550BZY5_9AGAR</name>
<dbReference type="AlphaFoldDB" id="A0A550BZY5"/>
<feature type="domain" description="SET" evidence="1">
    <location>
        <begin position="32"/>
        <end position="135"/>
    </location>
</feature>
<dbReference type="Proteomes" id="UP000320762">
    <property type="component" value="Unassembled WGS sequence"/>
</dbReference>
<accession>A0A550BZY5</accession>
<reference evidence="2 3" key="1">
    <citation type="journal article" date="2019" name="New Phytol.">
        <title>Comparative genomics reveals unique wood-decay strategies and fruiting body development in the Schizophyllaceae.</title>
        <authorList>
            <person name="Almasi E."/>
            <person name="Sahu N."/>
            <person name="Krizsan K."/>
            <person name="Balint B."/>
            <person name="Kovacs G.M."/>
            <person name="Kiss B."/>
            <person name="Cseklye J."/>
            <person name="Drula E."/>
            <person name="Henrissat B."/>
            <person name="Nagy I."/>
            <person name="Chovatia M."/>
            <person name="Adam C."/>
            <person name="LaButti K."/>
            <person name="Lipzen A."/>
            <person name="Riley R."/>
            <person name="Grigoriev I.V."/>
            <person name="Nagy L.G."/>
        </authorList>
    </citation>
    <scope>NUCLEOTIDE SEQUENCE [LARGE SCALE GENOMIC DNA]</scope>
    <source>
        <strain evidence="2 3">NL-1724</strain>
    </source>
</reference>
<dbReference type="CDD" id="cd20071">
    <property type="entry name" value="SET_SMYD"/>
    <property type="match status" value="1"/>
</dbReference>
<sequence>MVPRCLLFIDTLQLATQAQKVQALVEREDLLQSLFRRMLPERCAALWALQPSTDRDESGPIMKRIRKNGLDMAEYTFSAINGPDKQYIALNEDISRANHSCRPNAKYTFHRPSFSSRLRAVRDIKAGEEICISYVPLNGPCAQRQGHLAPYGFNCSCAACADHTVSDERRARISISVVEDEKVPKRQEFERISEQIELLQREGLECLPVYFNNILYMLRLCAQVGEWAKLSTYNEKMMGLSPLFSDGMDEEQAEQLAFLGL</sequence>
<organism evidence="2 3">
    <name type="scientific">Schizophyllum amplum</name>
    <dbReference type="NCBI Taxonomy" id="97359"/>
    <lineage>
        <taxon>Eukaryota</taxon>
        <taxon>Fungi</taxon>
        <taxon>Dikarya</taxon>
        <taxon>Basidiomycota</taxon>
        <taxon>Agaricomycotina</taxon>
        <taxon>Agaricomycetes</taxon>
        <taxon>Agaricomycetidae</taxon>
        <taxon>Agaricales</taxon>
        <taxon>Schizophyllaceae</taxon>
        <taxon>Schizophyllum</taxon>
    </lineage>
</organism>
<dbReference type="SUPFAM" id="SSF82199">
    <property type="entry name" value="SET domain"/>
    <property type="match status" value="1"/>
</dbReference>
<gene>
    <name evidence="2" type="ORF">BD626DRAFT_512816</name>
</gene>
<evidence type="ECO:0000313" key="3">
    <source>
        <dbReference type="Proteomes" id="UP000320762"/>
    </source>
</evidence>
<evidence type="ECO:0000259" key="1">
    <source>
        <dbReference type="PROSITE" id="PS50280"/>
    </source>
</evidence>